<dbReference type="AlphaFoldDB" id="A0AAN6S2C2"/>
<name>A0AAN6S2C2_9PEZI</name>
<protein>
    <submittedName>
        <fullName evidence="1">Uncharacterized protein</fullName>
    </submittedName>
</protein>
<evidence type="ECO:0000313" key="2">
    <source>
        <dbReference type="Proteomes" id="UP001303473"/>
    </source>
</evidence>
<proteinExistence type="predicted"/>
<accession>A0AAN6S2C2</accession>
<dbReference type="Proteomes" id="UP001303473">
    <property type="component" value="Unassembled WGS sequence"/>
</dbReference>
<sequence>MHLRHVGAHSAYGSAWHFAYAVGRGLSDVSAGGGLGFAPIPDAYCNSTHPDFVYGELWWYYPTQDYYLEVNSKYLINARPQRLCVECLEYGRHTVAKADLEGGFGSVVYGGRKNFAIRPKTMHN</sequence>
<gene>
    <name evidence="1" type="ORF">QBC46DRAFT_344562</name>
</gene>
<comment type="caution">
    <text evidence="1">The sequence shown here is derived from an EMBL/GenBank/DDBJ whole genome shotgun (WGS) entry which is preliminary data.</text>
</comment>
<reference evidence="2" key="1">
    <citation type="journal article" date="2023" name="Mol. Phylogenet. Evol.">
        <title>Genome-scale phylogeny and comparative genomics of the fungal order Sordariales.</title>
        <authorList>
            <person name="Hensen N."/>
            <person name="Bonometti L."/>
            <person name="Westerberg I."/>
            <person name="Brannstrom I.O."/>
            <person name="Guillou S."/>
            <person name="Cros-Aarteil S."/>
            <person name="Calhoun S."/>
            <person name="Haridas S."/>
            <person name="Kuo A."/>
            <person name="Mondo S."/>
            <person name="Pangilinan J."/>
            <person name="Riley R."/>
            <person name="LaButti K."/>
            <person name="Andreopoulos B."/>
            <person name="Lipzen A."/>
            <person name="Chen C."/>
            <person name="Yan M."/>
            <person name="Daum C."/>
            <person name="Ng V."/>
            <person name="Clum A."/>
            <person name="Steindorff A."/>
            <person name="Ohm R.A."/>
            <person name="Martin F."/>
            <person name="Silar P."/>
            <person name="Natvig D.O."/>
            <person name="Lalanne C."/>
            <person name="Gautier V."/>
            <person name="Ament-Velasquez S.L."/>
            <person name="Kruys A."/>
            <person name="Hutchinson M.I."/>
            <person name="Powell A.J."/>
            <person name="Barry K."/>
            <person name="Miller A.N."/>
            <person name="Grigoriev I.V."/>
            <person name="Debuchy R."/>
            <person name="Gladieux P."/>
            <person name="Hiltunen Thoren M."/>
            <person name="Johannesson H."/>
        </authorList>
    </citation>
    <scope>NUCLEOTIDE SEQUENCE [LARGE SCALE GENOMIC DNA]</scope>
    <source>
        <strain evidence="2">CBS 340.73</strain>
    </source>
</reference>
<evidence type="ECO:0000313" key="1">
    <source>
        <dbReference type="EMBL" id="KAK3937428.1"/>
    </source>
</evidence>
<keyword evidence="2" id="KW-1185">Reference proteome</keyword>
<organism evidence="1 2">
    <name type="scientific">Diplogelasinospora grovesii</name>
    <dbReference type="NCBI Taxonomy" id="303347"/>
    <lineage>
        <taxon>Eukaryota</taxon>
        <taxon>Fungi</taxon>
        <taxon>Dikarya</taxon>
        <taxon>Ascomycota</taxon>
        <taxon>Pezizomycotina</taxon>
        <taxon>Sordariomycetes</taxon>
        <taxon>Sordariomycetidae</taxon>
        <taxon>Sordariales</taxon>
        <taxon>Diplogelasinosporaceae</taxon>
        <taxon>Diplogelasinospora</taxon>
    </lineage>
</organism>
<dbReference type="EMBL" id="MU853854">
    <property type="protein sequence ID" value="KAK3937428.1"/>
    <property type="molecule type" value="Genomic_DNA"/>
</dbReference>